<keyword evidence="3" id="KW-0238">DNA-binding</keyword>
<gene>
    <name evidence="5" type="ORF">FC48_GL001492</name>
</gene>
<dbReference type="InterPro" id="IPR000055">
    <property type="entry name" value="Restrct_endonuc_typeI_TRD"/>
</dbReference>
<dbReference type="AlphaFoldDB" id="A0A0R2AUP0"/>
<dbReference type="EMBL" id="AYYN01000166">
    <property type="protein sequence ID" value="KRM71118.1"/>
    <property type="molecule type" value="Genomic_DNA"/>
</dbReference>
<dbReference type="Proteomes" id="UP000051612">
    <property type="component" value="Unassembled WGS sequence"/>
</dbReference>
<evidence type="ECO:0000256" key="2">
    <source>
        <dbReference type="ARBA" id="ARBA00022747"/>
    </source>
</evidence>
<dbReference type="Pfam" id="PF01420">
    <property type="entry name" value="Methylase_S"/>
    <property type="match status" value="1"/>
</dbReference>
<sequence length="84" mass="9750">MNCVQEEKFVTTVLNFCTGTSYPAINSKDLGRIMIKIPKGTEQQKIGSFFRNLDELITLHQRGEKISNNIKNWNSYEYLLDYSL</sequence>
<accession>A0A0R2AUP0</accession>
<dbReference type="GO" id="GO:0009307">
    <property type="term" value="P:DNA restriction-modification system"/>
    <property type="evidence" value="ECO:0007669"/>
    <property type="project" value="UniProtKB-KW"/>
</dbReference>
<comment type="caution">
    <text evidence="5">The sequence shown here is derived from an EMBL/GenBank/DDBJ whole genome shotgun (WGS) entry which is preliminary data.</text>
</comment>
<dbReference type="InterPro" id="IPR044946">
    <property type="entry name" value="Restrct_endonuc_typeI_TRD_sf"/>
</dbReference>
<dbReference type="PATRIC" id="fig|1423772.3.peg.1593"/>
<evidence type="ECO:0000256" key="1">
    <source>
        <dbReference type="ARBA" id="ARBA00010923"/>
    </source>
</evidence>
<proteinExistence type="inferred from homology"/>
<evidence type="ECO:0000313" key="5">
    <source>
        <dbReference type="EMBL" id="KRM71118.1"/>
    </source>
</evidence>
<evidence type="ECO:0000256" key="3">
    <source>
        <dbReference type="ARBA" id="ARBA00023125"/>
    </source>
</evidence>
<organism evidence="5 6">
    <name type="scientific">Ligilactobacillus murinus DSM 20452 = NBRC 14221</name>
    <dbReference type="NCBI Taxonomy" id="1423772"/>
    <lineage>
        <taxon>Bacteria</taxon>
        <taxon>Bacillati</taxon>
        <taxon>Bacillota</taxon>
        <taxon>Bacilli</taxon>
        <taxon>Lactobacillales</taxon>
        <taxon>Lactobacillaceae</taxon>
        <taxon>Ligilactobacillus</taxon>
    </lineage>
</organism>
<feature type="domain" description="Type I restriction modification DNA specificity" evidence="4">
    <location>
        <begin position="14"/>
        <end position="63"/>
    </location>
</feature>
<protein>
    <recommendedName>
        <fullName evidence="4">Type I restriction modification DNA specificity domain-containing protein</fullName>
    </recommendedName>
</protein>
<dbReference type="GO" id="GO:0003677">
    <property type="term" value="F:DNA binding"/>
    <property type="evidence" value="ECO:0007669"/>
    <property type="project" value="UniProtKB-KW"/>
</dbReference>
<dbReference type="Gene3D" id="1.10.287.1120">
    <property type="entry name" value="Bipartite methylase S protein"/>
    <property type="match status" value="1"/>
</dbReference>
<dbReference type="Gene3D" id="3.90.220.20">
    <property type="entry name" value="DNA methylase specificity domains"/>
    <property type="match status" value="1"/>
</dbReference>
<keyword evidence="2" id="KW-0680">Restriction system</keyword>
<comment type="similarity">
    <text evidence="1">Belongs to the type-I restriction system S methylase family.</text>
</comment>
<name>A0A0R2AUP0_9LACO</name>
<evidence type="ECO:0000313" key="6">
    <source>
        <dbReference type="Proteomes" id="UP000051612"/>
    </source>
</evidence>
<reference evidence="5 6" key="1">
    <citation type="journal article" date="2015" name="Genome Announc.">
        <title>Expanding the biotechnology potential of lactobacilli through comparative genomics of 213 strains and associated genera.</title>
        <authorList>
            <person name="Sun Z."/>
            <person name="Harris H.M."/>
            <person name="McCann A."/>
            <person name="Guo C."/>
            <person name="Argimon S."/>
            <person name="Zhang W."/>
            <person name="Yang X."/>
            <person name="Jeffery I.B."/>
            <person name="Cooney J.C."/>
            <person name="Kagawa T.F."/>
            <person name="Liu W."/>
            <person name="Song Y."/>
            <person name="Salvetti E."/>
            <person name="Wrobel A."/>
            <person name="Rasinkangas P."/>
            <person name="Parkhill J."/>
            <person name="Rea M.C."/>
            <person name="O'Sullivan O."/>
            <person name="Ritari J."/>
            <person name="Douillard F.P."/>
            <person name="Paul Ross R."/>
            <person name="Yang R."/>
            <person name="Briner A.E."/>
            <person name="Felis G.E."/>
            <person name="de Vos W.M."/>
            <person name="Barrangou R."/>
            <person name="Klaenhammer T.R."/>
            <person name="Caufield P.W."/>
            <person name="Cui Y."/>
            <person name="Zhang H."/>
            <person name="O'Toole P.W."/>
        </authorList>
    </citation>
    <scope>NUCLEOTIDE SEQUENCE [LARGE SCALE GENOMIC DNA]</scope>
    <source>
        <strain evidence="5 6">DSM 20452</strain>
    </source>
</reference>
<evidence type="ECO:0000259" key="4">
    <source>
        <dbReference type="Pfam" id="PF01420"/>
    </source>
</evidence>
<dbReference type="SUPFAM" id="SSF116734">
    <property type="entry name" value="DNA methylase specificity domain"/>
    <property type="match status" value="1"/>
</dbReference>